<sequence length="97" mass="10565">MIFSKQNRRFVVKAINNSAFVKTAAVVKAIDVVRAALRLDTLSPLSGERLSESGGMPGSSPMGWHCCCQHQPTMHQLYQRYQLITGTPLTTVTGTAS</sequence>
<evidence type="ECO:0000313" key="1">
    <source>
        <dbReference type="EMBL" id="QDT28099.1"/>
    </source>
</evidence>
<name>A0A517Q8Z0_9PLAN</name>
<accession>A0A518A8D1</accession>
<dbReference type="EMBL" id="CP037421">
    <property type="protein sequence ID" value="QDT28099.1"/>
    <property type="molecule type" value="Genomic_DNA"/>
</dbReference>
<evidence type="ECO:0000313" key="4">
    <source>
        <dbReference type="Proteomes" id="UP000320839"/>
    </source>
</evidence>
<gene>
    <name evidence="1" type="ORF">Enr10x_34380</name>
    <name evidence="2" type="ORF">Pan153_34920</name>
</gene>
<reference evidence="1 3" key="1">
    <citation type="submission" date="2019-03" db="EMBL/GenBank/DDBJ databases">
        <title>Deep-cultivation of Planctomycetes and their phenomic and genomic characterization uncovers novel biology.</title>
        <authorList>
            <person name="Wiegand S."/>
            <person name="Jogler M."/>
            <person name="Boedeker C."/>
            <person name="Pinto D."/>
            <person name="Vollmers J."/>
            <person name="Rivas-Marin E."/>
            <person name="Kohn T."/>
            <person name="Peeters S.H."/>
            <person name="Heuer A."/>
            <person name="Rast P."/>
            <person name="Oberbeckmann S."/>
            <person name="Bunk B."/>
            <person name="Jeske O."/>
            <person name="Meyerdierks A."/>
            <person name="Storesund J.E."/>
            <person name="Kallscheuer N."/>
            <person name="Luecker S."/>
            <person name="Lage O.M."/>
            <person name="Pohl T."/>
            <person name="Merkel B.J."/>
            <person name="Hornburger P."/>
            <person name="Mueller R.-W."/>
            <person name="Bruemmer F."/>
            <person name="Labrenz M."/>
            <person name="Spormann A.M."/>
            <person name="Op den Camp H."/>
            <person name="Overmann J."/>
            <person name="Amann R."/>
            <person name="Jetten M.S.M."/>
            <person name="Mascher T."/>
            <person name="Medema M.H."/>
            <person name="Devos D.P."/>
            <person name="Kaster A.-K."/>
            <person name="Ovreas L."/>
            <person name="Rohde M."/>
            <person name="Galperin M.Y."/>
            <person name="Jogler C."/>
        </authorList>
    </citation>
    <scope>NUCLEOTIDE SEQUENCE [LARGE SCALE GENOMIC DNA]</scope>
    <source>
        <strain evidence="1 3">Enr10</strain>
        <strain evidence="2 4">Pan153</strain>
    </source>
</reference>
<dbReference type="EMBL" id="CP036317">
    <property type="protein sequence ID" value="QDV18831.1"/>
    <property type="molecule type" value="Genomic_DNA"/>
</dbReference>
<organism evidence="1 3">
    <name type="scientific">Gimesia panareensis</name>
    <dbReference type="NCBI Taxonomy" id="2527978"/>
    <lineage>
        <taxon>Bacteria</taxon>
        <taxon>Pseudomonadati</taxon>
        <taxon>Planctomycetota</taxon>
        <taxon>Planctomycetia</taxon>
        <taxon>Planctomycetales</taxon>
        <taxon>Planctomycetaceae</taxon>
        <taxon>Gimesia</taxon>
    </lineage>
</organism>
<dbReference type="RefSeq" id="WP_145110128.1">
    <property type="nucleotide sequence ID" value="NZ_CP036277.1"/>
</dbReference>
<proteinExistence type="predicted"/>
<protein>
    <submittedName>
        <fullName evidence="1">Uncharacterized protein</fullName>
    </submittedName>
</protein>
<dbReference type="OrthoDB" id="284356at2"/>
<dbReference type="Proteomes" id="UP000320839">
    <property type="component" value="Chromosome"/>
</dbReference>
<evidence type="ECO:0000313" key="3">
    <source>
        <dbReference type="Proteomes" id="UP000315647"/>
    </source>
</evidence>
<dbReference type="AlphaFoldDB" id="A0A517Q8Z0"/>
<accession>A0A518FR59</accession>
<dbReference type="Proteomes" id="UP000315647">
    <property type="component" value="Chromosome"/>
</dbReference>
<accession>A0A517Q8Z0</accession>
<keyword evidence="3" id="KW-1185">Reference proteome</keyword>
<evidence type="ECO:0000313" key="2">
    <source>
        <dbReference type="EMBL" id="QDV18831.1"/>
    </source>
</evidence>